<feature type="domain" description="Arrestin C-terminal-like" evidence="2">
    <location>
        <begin position="341"/>
        <end position="500"/>
    </location>
</feature>
<comment type="caution">
    <text evidence="3">The sequence shown here is derived from an EMBL/GenBank/DDBJ whole genome shotgun (WGS) entry which is preliminary data.</text>
</comment>
<feature type="region of interest" description="Disordered" evidence="1">
    <location>
        <begin position="1"/>
        <end position="92"/>
    </location>
</feature>
<reference evidence="3" key="1">
    <citation type="submission" date="2022-11" db="EMBL/GenBank/DDBJ databases">
        <title>Genome Sequence of Cubamyces cubensis.</title>
        <authorList>
            <person name="Buettner E."/>
        </authorList>
    </citation>
    <scope>NUCLEOTIDE SEQUENCE</scope>
    <source>
        <strain evidence="3">MPL-01</strain>
    </source>
</reference>
<accession>A0AAD7TNR5</accession>
<organism evidence="3 4">
    <name type="scientific">Trametes cubensis</name>
    <dbReference type="NCBI Taxonomy" id="1111947"/>
    <lineage>
        <taxon>Eukaryota</taxon>
        <taxon>Fungi</taxon>
        <taxon>Dikarya</taxon>
        <taxon>Basidiomycota</taxon>
        <taxon>Agaricomycotina</taxon>
        <taxon>Agaricomycetes</taxon>
        <taxon>Polyporales</taxon>
        <taxon>Polyporaceae</taxon>
        <taxon>Trametes</taxon>
    </lineage>
</organism>
<feature type="region of interest" description="Disordered" evidence="1">
    <location>
        <begin position="529"/>
        <end position="659"/>
    </location>
</feature>
<dbReference type="InterPro" id="IPR014756">
    <property type="entry name" value="Ig_E-set"/>
</dbReference>
<feature type="region of interest" description="Disordered" evidence="1">
    <location>
        <begin position="760"/>
        <end position="789"/>
    </location>
</feature>
<feature type="compositionally biased region" description="Basic and acidic residues" evidence="1">
    <location>
        <begin position="614"/>
        <end position="624"/>
    </location>
</feature>
<evidence type="ECO:0000313" key="3">
    <source>
        <dbReference type="EMBL" id="KAJ8472967.1"/>
    </source>
</evidence>
<feature type="compositionally biased region" description="Polar residues" evidence="1">
    <location>
        <begin position="769"/>
        <end position="780"/>
    </location>
</feature>
<dbReference type="Proteomes" id="UP001215151">
    <property type="component" value="Unassembled WGS sequence"/>
</dbReference>
<dbReference type="EMBL" id="JAPEVG010000239">
    <property type="protein sequence ID" value="KAJ8472967.1"/>
    <property type="molecule type" value="Genomic_DNA"/>
</dbReference>
<feature type="compositionally biased region" description="Polar residues" evidence="1">
    <location>
        <begin position="602"/>
        <end position="613"/>
    </location>
</feature>
<feature type="compositionally biased region" description="Polar residues" evidence="1">
    <location>
        <begin position="39"/>
        <end position="50"/>
    </location>
</feature>
<dbReference type="SUPFAM" id="SSF81296">
    <property type="entry name" value="E set domains"/>
    <property type="match status" value="1"/>
</dbReference>
<evidence type="ECO:0000256" key="1">
    <source>
        <dbReference type="SAM" id="MobiDB-lite"/>
    </source>
</evidence>
<evidence type="ECO:0000259" key="2">
    <source>
        <dbReference type="SMART" id="SM01017"/>
    </source>
</evidence>
<gene>
    <name evidence="3" type="ORF">ONZ51_g8161</name>
</gene>
<dbReference type="InterPro" id="IPR014752">
    <property type="entry name" value="Arrestin-like_C"/>
</dbReference>
<name>A0AAD7TNR5_9APHY</name>
<dbReference type="InterPro" id="IPR011022">
    <property type="entry name" value="Arrestin_C-like"/>
</dbReference>
<evidence type="ECO:0000313" key="4">
    <source>
        <dbReference type="Proteomes" id="UP001215151"/>
    </source>
</evidence>
<protein>
    <recommendedName>
        <fullName evidence="2">Arrestin C-terminal-like domain-containing protein</fullName>
    </recommendedName>
</protein>
<feature type="compositionally biased region" description="Basic and acidic residues" evidence="1">
    <location>
        <begin position="83"/>
        <end position="92"/>
    </location>
</feature>
<dbReference type="Gene3D" id="2.60.40.640">
    <property type="match status" value="1"/>
</dbReference>
<feature type="compositionally biased region" description="Basic and acidic residues" evidence="1">
    <location>
        <begin position="810"/>
        <end position="827"/>
    </location>
</feature>
<dbReference type="AlphaFoldDB" id="A0AAD7TNR5"/>
<feature type="compositionally biased region" description="Low complexity" evidence="1">
    <location>
        <begin position="629"/>
        <end position="646"/>
    </location>
</feature>
<proteinExistence type="predicted"/>
<keyword evidence="4" id="KW-1185">Reference proteome</keyword>
<dbReference type="Pfam" id="PF02752">
    <property type="entry name" value="Arrestin_C"/>
    <property type="match status" value="1"/>
</dbReference>
<feature type="compositionally biased region" description="Polar residues" evidence="1">
    <location>
        <begin position="11"/>
        <end position="22"/>
    </location>
</feature>
<feature type="region of interest" description="Disordered" evidence="1">
    <location>
        <begin position="924"/>
        <end position="949"/>
    </location>
</feature>
<feature type="compositionally biased region" description="Low complexity" evidence="1">
    <location>
        <begin position="1022"/>
        <end position="1035"/>
    </location>
</feature>
<feature type="region of interest" description="Disordered" evidence="1">
    <location>
        <begin position="806"/>
        <end position="904"/>
    </location>
</feature>
<feature type="region of interest" description="Disordered" evidence="1">
    <location>
        <begin position="1019"/>
        <end position="1041"/>
    </location>
</feature>
<sequence length="1093" mass="115054">MLHVTGLGVNIPSQCTSGSHPEQQPPTPPSRIGRASVASLENSLTTTATNSPLSSRSTSSHREQPFATKEPTKLKGRPSSISRRSERASESTFSRHDSLFSFGVTSSRNAAELKSFLGNSSSRLKPGATVLPLQAEGINNSPAGCNVVLLEQAKTRARVEVDIVLENDCCIEGGYLRGHIKIRVRRRQKKEAPLLLADGKIRVIGFESIPGASDRHAFYQRASPLCAATDASASIYNTPPDAEGFAHVMEGIHVLPFAMHLPADSESGAPKGSPVLQNGAAVRYIAMVSVKVKDSKSGKRSIAHFYRDCQVWPCLDPATVLASAPRPIQASTARSLSVIGGGHKVKLTAILYRLTHVAGQRCYVRVSVVNETKKSVKSLTLTLIRTTILFKPKPALDYSGHSSADPDACQTATSHKVVAESILERSHGVTKGHASAEGWWTGVSAGQEAQFAHYVLIPPDALSVARARLIEVEYSIRVSLGAGALTSDVQVTLPVRIVNFLSLDPFPSVPLFSSDGSYARLVPQYDIDEEKSPSADGLSAGKPSSACSSTGRARTAAREASPVKNAPSSRPPTEADHGPVEADSGQGGARLRPRGSALQVVNPDSTAGQTSSDTEPRSVLHDASDSDNSLYSTDSYASALSSSHTPSPREPAHLSATCGLGNVDLPKDASSDDDLVNLVLKSTRQDPPPHSTSVNALEVCGASVNAADLLSDEGFPASTVVASTVANNFLVPSPGFSPPVPQPPASLRSSHIRPAGPRRFESATACEPRTQTNASTASKPSDQHVSEARTSTEVIFARGAFVSPGTVPVRPERSPLRARTGRCDRRPLAGARDPAGAQGSARTSFERRVQEKKQALLEAQAERALRDSPHHVGEPGANDIGVTRGRSQDTEDDGDDTTPRLGYTIEERGAETRCFGLGMGAQADGDLPVDTGSSCPSGRPSRQLPLPPPRPSYISSSTSSGHEIAHGEGGIPESVSALEALRASQLCGGSTSSGSVRRALRPQGTHLFVGSSATVVPPPLVPSTSSSSSAHSASSQGSQLFDTVPGTLANAHIARPTEGLYSVGTFQKSIVQGRIATFEERLKVSQETGAAYT</sequence>
<dbReference type="SMART" id="SM01017">
    <property type="entry name" value="Arrestin_C"/>
    <property type="match status" value="1"/>
</dbReference>
<feature type="compositionally biased region" description="Basic and acidic residues" evidence="1">
    <location>
        <begin position="844"/>
        <end position="873"/>
    </location>
</feature>